<dbReference type="RefSeq" id="XP_002784581.1">
    <property type="nucleotide sequence ID" value="XM_002784535.1"/>
</dbReference>
<dbReference type="GO" id="GO:0000381">
    <property type="term" value="P:regulation of alternative mRNA splicing, via spliceosome"/>
    <property type="evidence" value="ECO:0007669"/>
    <property type="project" value="TreeGrafter"/>
</dbReference>
<dbReference type="InterPro" id="IPR035967">
    <property type="entry name" value="SWAP/Surp_sf"/>
</dbReference>
<dbReference type="GO" id="GO:0005686">
    <property type="term" value="C:U2 snRNP"/>
    <property type="evidence" value="ECO:0007669"/>
    <property type="project" value="TreeGrafter"/>
</dbReference>
<dbReference type="GO" id="GO:0071004">
    <property type="term" value="C:U2-type prespliceosome"/>
    <property type="evidence" value="ECO:0007669"/>
    <property type="project" value="TreeGrafter"/>
</dbReference>
<feature type="compositionally biased region" description="Basic and acidic residues" evidence="1">
    <location>
        <begin position="45"/>
        <end position="74"/>
    </location>
</feature>
<accession>C5KGL5</accession>
<dbReference type="PANTHER" id="PTHR15316">
    <property type="entry name" value="SPLICEOSOME ASSOCIATED PROTEIN 114/SWAP SPLICING FACTOR-RELATED"/>
    <property type="match status" value="1"/>
</dbReference>
<dbReference type="AlphaFoldDB" id="C5KGL5"/>
<evidence type="ECO:0000256" key="1">
    <source>
        <dbReference type="SAM" id="MobiDB-lite"/>
    </source>
</evidence>
<dbReference type="GO" id="GO:0071013">
    <property type="term" value="C:catalytic step 2 spliceosome"/>
    <property type="evidence" value="ECO:0007669"/>
    <property type="project" value="TreeGrafter"/>
</dbReference>
<gene>
    <name evidence="2" type="ORF">Pmar_PMAR015736</name>
</gene>
<evidence type="ECO:0000313" key="2">
    <source>
        <dbReference type="EMBL" id="EER16377.1"/>
    </source>
</evidence>
<protein>
    <submittedName>
        <fullName evidence="2">Spliceosome associated protein, putative</fullName>
    </submittedName>
</protein>
<dbReference type="InParanoid" id="C5KGL5"/>
<organism evidence="3">
    <name type="scientific">Perkinsus marinus (strain ATCC 50983 / TXsc)</name>
    <dbReference type="NCBI Taxonomy" id="423536"/>
    <lineage>
        <taxon>Eukaryota</taxon>
        <taxon>Sar</taxon>
        <taxon>Alveolata</taxon>
        <taxon>Perkinsozoa</taxon>
        <taxon>Perkinsea</taxon>
        <taxon>Perkinsida</taxon>
        <taxon>Perkinsidae</taxon>
        <taxon>Perkinsus</taxon>
    </lineage>
</organism>
<dbReference type="Gene3D" id="1.10.10.790">
    <property type="entry name" value="Surp module"/>
    <property type="match status" value="1"/>
</dbReference>
<proteinExistence type="predicted"/>
<feature type="region of interest" description="Disordered" evidence="1">
    <location>
        <begin position="34"/>
        <end position="80"/>
    </location>
</feature>
<dbReference type="SUPFAM" id="SSF109905">
    <property type="entry name" value="Surp module (SWAP domain)"/>
    <property type="match status" value="1"/>
</dbReference>
<evidence type="ECO:0000313" key="3">
    <source>
        <dbReference type="Proteomes" id="UP000007800"/>
    </source>
</evidence>
<dbReference type="PANTHER" id="PTHR15316:SF1">
    <property type="entry name" value="SPLICING FACTOR 3A SUBUNIT 1"/>
    <property type="match status" value="1"/>
</dbReference>
<sequence length="121" mass="13852">MVQQAKQAKFAFLTRGNPHRRYYEHRVAELRGGVQGESGPVMPKELVDYKKQEEKRRKREERKTLMDGLAKEVKPPPPDVYTVDHPFVAPIDMDIIKITAQFTARNGNRFLQGKSAFDPGA</sequence>
<dbReference type="EMBL" id="GG672960">
    <property type="protein sequence ID" value="EER16377.1"/>
    <property type="molecule type" value="Genomic_DNA"/>
</dbReference>
<dbReference type="GO" id="GO:0003723">
    <property type="term" value="F:RNA binding"/>
    <property type="evidence" value="ECO:0007669"/>
    <property type="project" value="InterPro"/>
</dbReference>
<dbReference type="GeneID" id="9063448"/>
<reference evidence="2 3" key="1">
    <citation type="submission" date="2008-07" db="EMBL/GenBank/DDBJ databases">
        <authorList>
            <person name="El-Sayed N."/>
            <person name="Caler E."/>
            <person name="Inman J."/>
            <person name="Amedeo P."/>
            <person name="Hass B."/>
            <person name="Wortman J."/>
        </authorList>
    </citation>
    <scope>NUCLEOTIDE SEQUENCE [LARGE SCALE GENOMIC DNA]</scope>
    <source>
        <strain evidence="3">ATCC 50983 / TXsc</strain>
    </source>
</reference>
<dbReference type="InterPro" id="IPR045146">
    <property type="entry name" value="SF3A1"/>
</dbReference>
<name>C5KGL5_PERM5</name>
<dbReference type="Proteomes" id="UP000007800">
    <property type="component" value="Unassembled WGS sequence"/>
</dbReference>
<keyword evidence="3" id="KW-1185">Reference proteome</keyword>
<dbReference type="GO" id="GO:0045292">
    <property type="term" value="P:mRNA cis splicing, via spliceosome"/>
    <property type="evidence" value="ECO:0007669"/>
    <property type="project" value="InterPro"/>
</dbReference>
<dbReference type="OrthoDB" id="447637at2759"/>